<dbReference type="InterPro" id="IPR018958">
    <property type="entry name" value="Knr4/Smi1-like_dom"/>
</dbReference>
<evidence type="ECO:0000259" key="1">
    <source>
        <dbReference type="SMART" id="SM00860"/>
    </source>
</evidence>
<dbReference type="EMBL" id="FOGI01000015">
    <property type="protein sequence ID" value="SES45641.1"/>
    <property type="molecule type" value="Genomic_DNA"/>
</dbReference>
<dbReference type="InterPro" id="IPR037883">
    <property type="entry name" value="Knr4/Smi1-like_sf"/>
</dbReference>
<evidence type="ECO:0000313" key="2">
    <source>
        <dbReference type="EMBL" id="SES45641.1"/>
    </source>
</evidence>
<proteinExistence type="predicted"/>
<dbReference type="STRING" id="155974.SAMN04487818_115126"/>
<evidence type="ECO:0000313" key="3">
    <source>
        <dbReference type="Proteomes" id="UP000199051"/>
    </source>
</evidence>
<dbReference type="SMART" id="SM00860">
    <property type="entry name" value="SMI1_KNR4"/>
    <property type="match status" value="1"/>
</dbReference>
<dbReference type="Pfam" id="PF09346">
    <property type="entry name" value="SMI1_KNR4"/>
    <property type="match status" value="1"/>
</dbReference>
<gene>
    <name evidence="2" type="ORF">SAMN04487818_115126</name>
</gene>
<sequence>MLSGQFIEPASVVWDPDYRYRNHPLPGMPRPAAAEPTGRPTDPELLAAISGLVDEFTTQYLRIKGRPPRFGERATEAGLAAAETRIGARLPEDIRALYQVAGTDPNEIGLLGRWSLTCLDSNAEEYGYDPIGVGGHEDGVFDSDRVVLEAEPARHVRRLSRSDWWIVIGSDYSGGNLVVDLDPGPRGNPGQLLEEGRGIDHVQYVAESATSVLTAVVAAARENRIEPRAADGDWLGAIIDEPHTSYQRSQVVGDRDLADVLAEYPDPTLVQELYLHKATTLDLTALAATPRLRSLLISRADLVRLWLPPLVEGLTLTAGEADLSALAGHPALWDLTITRAPVRAADLTAIPALTRLDLSGTEVDDITAVADLDLRVLILNPAQWERLRLAGRLPTRLVAARLSGKPTTGEAHAWATWLRETHHDPNTAP</sequence>
<reference evidence="3" key="1">
    <citation type="submission" date="2016-10" db="EMBL/GenBank/DDBJ databases">
        <authorList>
            <person name="Varghese N."/>
            <person name="Submissions S."/>
        </authorList>
    </citation>
    <scope>NUCLEOTIDE SEQUENCE [LARGE SCALE GENOMIC DNA]</scope>
    <source>
        <strain evidence="3">DSM 44260</strain>
    </source>
</reference>
<dbReference type="Proteomes" id="UP000199051">
    <property type="component" value="Unassembled WGS sequence"/>
</dbReference>
<dbReference type="SUPFAM" id="SSF52047">
    <property type="entry name" value="RNI-like"/>
    <property type="match status" value="1"/>
</dbReference>
<accession>A0A1H9XHX5</accession>
<dbReference type="SUPFAM" id="SSF160631">
    <property type="entry name" value="SMI1/KNR4-like"/>
    <property type="match status" value="1"/>
</dbReference>
<protein>
    <submittedName>
        <fullName evidence="2">Cell wall assembly regulator SMI1</fullName>
    </submittedName>
</protein>
<keyword evidence="3" id="KW-1185">Reference proteome</keyword>
<dbReference type="AlphaFoldDB" id="A0A1H9XHX5"/>
<feature type="domain" description="Knr4/Smi1-like" evidence="1">
    <location>
        <begin position="73"/>
        <end position="263"/>
    </location>
</feature>
<name>A0A1H9XHX5_9PSEU</name>
<organism evidence="2 3">
    <name type="scientific">Actinokineospora terrae</name>
    <dbReference type="NCBI Taxonomy" id="155974"/>
    <lineage>
        <taxon>Bacteria</taxon>
        <taxon>Bacillati</taxon>
        <taxon>Actinomycetota</taxon>
        <taxon>Actinomycetes</taxon>
        <taxon>Pseudonocardiales</taxon>
        <taxon>Pseudonocardiaceae</taxon>
        <taxon>Actinokineospora</taxon>
    </lineage>
</organism>